<dbReference type="PANTHER" id="PTHR10682:SF10">
    <property type="entry name" value="POLYNUCLEOTIDE ADENYLYLTRANSFERASE"/>
    <property type="match status" value="1"/>
</dbReference>
<evidence type="ECO:0000256" key="5">
    <source>
        <dbReference type="ARBA" id="ARBA00012388"/>
    </source>
</evidence>
<dbReference type="GeneID" id="26905155"/>
<dbReference type="Pfam" id="PF20750">
    <property type="entry name" value="PAP_NTPase"/>
    <property type="match status" value="1"/>
</dbReference>
<dbReference type="Gene3D" id="3.30.70.590">
    <property type="entry name" value="Poly(A) polymerase predicted RNA binding domain"/>
    <property type="match status" value="1"/>
</dbReference>
<comment type="cofactor">
    <cofactor evidence="2">
        <name>Mg(2+)</name>
        <dbReference type="ChEBI" id="CHEBI:18420"/>
    </cofactor>
</comment>
<comment type="caution">
    <text evidence="15">The sequence shown here is derived from an EMBL/GenBank/DDBJ whole genome shotgun (WGS) entry which is preliminary data.</text>
</comment>
<evidence type="ECO:0000313" key="16">
    <source>
        <dbReference type="Proteomes" id="UP000037923"/>
    </source>
</evidence>
<feature type="domain" description="Poly(A) polymerase nucleotidyltransferase" evidence="14">
    <location>
        <begin position="57"/>
        <end position="139"/>
    </location>
</feature>
<evidence type="ECO:0000256" key="12">
    <source>
        <dbReference type="ARBA" id="ARBA00023242"/>
    </source>
</evidence>
<dbReference type="SUPFAM" id="SSF81631">
    <property type="entry name" value="PAP/OAS1 substrate-binding domain"/>
    <property type="match status" value="1"/>
</dbReference>
<dbReference type="EC" id="2.7.7.19" evidence="5"/>
<comment type="similarity">
    <text evidence="4">Belongs to the poly(A) polymerase family.</text>
</comment>
<evidence type="ECO:0000256" key="10">
    <source>
        <dbReference type="ARBA" id="ARBA00022840"/>
    </source>
</evidence>
<keyword evidence="16" id="KW-1185">Reference proteome</keyword>
<dbReference type="SUPFAM" id="SSF81301">
    <property type="entry name" value="Nucleotidyltransferase"/>
    <property type="match status" value="1"/>
</dbReference>
<feature type="domain" description="Poly(A) polymerase central" evidence="13">
    <location>
        <begin position="149"/>
        <end position="300"/>
    </location>
</feature>
<dbReference type="AlphaFoldDB" id="A0A0M9G288"/>
<keyword evidence="12" id="KW-0539">Nucleus</keyword>
<dbReference type="InterPro" id="IPR007012">
    <property type="entry name" value="PolA_pol_cen_dom"/>
</dbReference>
<gene>
    <name evidence="15" type="ORF">ABB37_04864</name>
</gene>
<dbReference type="Proteomes" id="UP000037923">
    <property type="component" value="Unassembled WGS sequence"/>
</dbReference>
<evidence type="ECO:0000256" key="2">
    <source>
        <dbReference type="ARBA" id="ARBA00001946"/>
    </source>
</evidence>
<evidence type="ECO:0000256" key="1">
    <source>
        <dbReference type="ARBA" id="ARBA00001936"/>
    </source>
</evidence>
<dbReference type="InterPro" id="IPR043519">
    <property type="entry name" value="NT_sf"/>
</dbReference>
<dbReference type="OMA" id="QCISKET"/>
<dbReference type="VEuPathDB" id="TriTrypDB:LpyrH10_08_3130"/>
<evidence type="ECO:0000256" key="8">
    <source>
        <dbReference type="ARBA" id="ARBA00022723"/>
    </source>
</evidence>
<protein>
    <recommendedName>
        <fullName evidence="5">polynucleotide adenylyltransferase</fullName>
        <ecNumber evidence="5">2.7.7.19</ecNumber>
    </recommendedName>
</protein>
<evidence type="ECO:0000313" key="15">
    <source>
        <dbReference type="EMBL" id="KPA80689.1"/>
    </source>
</evidence>
<comment type="subcellular location">
    <subcellularLocation>
        <location evidence="3">Nucleus</location>
    </subcellularLocation>
</comment>
<evidence type="ECO:0000256" key="11">
    <source>
        <dbReference type="ARBA" id="ARBA00022842"/>
    </source>
</evidence>
<dbReference type="Pfam" id="PF04928">
    <property type="entry name" value="PAP_central"/>
    <property type="match status" value="1"/>
</dbReference>
<sequence>MAFLLLCDVFAYGDDAETLACNAVPVLILHTQPPTHPHAHAPPTRIALCSSTIDTNLFFAQFPHFTNGGLADLVVVTSTRVPLIKFTFHAVHVDLLFASVDLAEPPSNDDLLRDDFLFRVSENSRATVNGIRTILEIYRRLRLPQEDYACVLRAVKYWATRRQVYGNLYTFPNGVCLAIMVARASQLCPVQDPSALLKFFFALYVRWLSRSTPTAPITIVMAEDTTTAMTAVPGMTRAWDATRDAADLLPILNPARPTVNAAHTVGRSGLQLFYAELRRAHRLLQDHSATADAPPYRQLWQPYNVLQEYRYFVSVHIACVHASSTACESLLNVWKGFIESKLRIFLYALECVAEVRPFPQSVVDKPSDEIVGGGVTLRRASRAFFFGVRRGNSELQQSCFAEAFKEFRYAVAEGTTPPYGFERDEHSMLGPWFSFFAKEQTAAPGTALHALQAACAEAVSGAF</sequence>
<dbReference type="SUPFAM" id="SSF55003">
    <property type="entry name" value="PAP/Archaeal CCA-adding enzyme, C-terminal domain"/>
    <property type="match status" value="1"/>
</dbReference>
<comment type="cofactor">
    <cofactor evidence="1">
        <name>Mn(2+)</name>
        <dbReference type="ChEBI" id="CHEBI:29035"/>
    </cofactor>
</comment>
<accession>A0A0M9G288</accession>
<name>A0A0M9G288_LEPPY</name>
<evidence type="ECO:0000256" key="7">
    <source>
        <dbReference type="ARBA" id="ARBA00022679"/>
    </source>
</evidence>
<reference evidence="15 16" key="1">
    <citation type="submission" date="2015-07" db="EMBL/GenBank/DDBJ databases">
        <title>High-quality genome of monoxenous trypanosomatid Leptomonas pyrrhocoris.</title>
        <authorList>
            <person name="Flegontov P."/>
            <person name="Butenko A."/>
            <person name="Firsov S."/>
            <person name="Vlcek C."/>
            <person name="Logacheva M.D."/>
            <person name="Field M."/>
            <person name="Filatov D."/>
            <person name="Flegontova O."/>
            <person name="Gerasimov E."/>
            <person name="Jackson A.P."/>
            <person name="Kelly S."/>
            <person name="Opperdoes F."/>
            <person name="O'Reilly A."/>
            <person name="Votypka J."/>
            <person name="Yurchenko V."/>
            <person name="Lukes J."/>
        </authorList>
    </citation>
    <scope>NUCLEOTIDE SEQUENCE [LARGE SCALE GENOMIC DNA]</scope>
    <source>
        <strain evidence="15">H10</strain>
    </source>
</reference>
<dbReference type="EMBL" id="LGTL01000008">
    <property type="protein sequence ID" value="KPA80689.1"/>
    <property type="molecule type" value="Genomic_DNA"/>
</dbReference>
<evidence type="ECO:0000259" key="13">
    <source>
        <dbReference type="Pfam" id="PF04928"/>
    </source>
</evidence>
<dbReference type="GO" id="GO:0031123">
    <property type="term" value="P:RNA 3'-end processing"/>
    <property type="evidence" value="ECO:0007669"/>
    <property type="project" value="InterPro"/>
</dbReference>
<dbReference type="OrthoDB" id="412748at2759"/>
<dbReference type="GO" id="GO:0005524">
    <property type="term" value="F:ATP binding"/>
    <property type="evidence" value="ECO:0007669"/>
    <property type="project" value="UniProtKB-KW"/>
</dbReference>
<evidence type="ECO:0000259" key="14">
    <source>
        <dbReference type="Pfam" id="PF20750"/>
    </source>
</evidence>
<keyword evidence="7" id="KW-0808">Transferase</keyword>
<dbReference type="GO" id="GO:0005634">
    <property type="term" value="C:nucleus"/>
    <property type="evidence" value="ECO:0007669"/>
    <property type="project" value="UniProtKB-SubCell"/>
</dbReference>
<dbReference type="GO" id="GO:0006397">
    <property type="term" value="P:mRNA processing"/>
    <property type="evidence" value="ECO:0007669"/>
    <property type="project" value="UniProtKB-KW"/>
</dbReference>
<proteinExistence type="inferred from homology"/>
<dbReference type="InterPro" id="IPR011068">
    <property type="entry name" value="NuclTrfase_I-like_C"/>
</dbReference>
<dbReference type="PANTHER" id="PTHR10682">
    <property type="entry name" value="POLY A POLYMERASE"/>
    <property type="match status" value="1"/>
</dbReference>
<keyword evidence="6" id="KW-0507">mRNA processing</keyword>
<keyword evidence="9" id="KW-0547">Nucleotide-binding</keyword>
<dbReference type="GO" id="GO:1990817">
    <property type="term" value="F:poly(A) RNA polymerase activity"/>
    <property type="evidence" value="ECO:0007669"/>
    <property type="project" value="UniProtKB-EC"/>
</dbReference>
<evidence type="ECO:0000256" key="4">
    <source>
        <dbReference type="ARBA" id="ARBA00010912"/>
    </source>
</evidence>
<evidence type="ECO:0000256" key="6">
    <source>
        <dbReference type="ARBA" id="ARBA00022664"/>
    </source>
</evidence>
<organism evidence="15 16">
    <name type="scientific">Leptomonas pyrrhocoris</name>
    <name type="common">Firebug parasite</name>
    <dbReference type="NCBI Taxonomy" id="157538"/>
    <lineage>
        <taxon>Eukaryota</taxon>
        <taxon>Discoba</taxon>
        <taxon>Euglenozoa</taxon>
        <taxon>Kinetoplastea</taxon>
        <taxon>Metakinetoplastina</taxon>
        <taxon>Trypanosomatida</taxon>
        <taxon>Trypanosomatidae</taxon>
        <taxon>Leishmaniinae</taxon>
        <taxon>Leptomonas</taxon>
    </lineage>
</organism>
<dbReference type="Gene3D" id="1.10.1410.10">
    <property type="match status" value="1"/>
</dbReference>
<keyword evidence="11" id="KW-0460">Magnesium</keyword>
<evidence type="ECO:0000256" key="3">
    <source>
        <dbReference type="ARBA" id="ARBA00004123"/>
    </source>
</evidence>
<dbReference type="GO" id="GO:0003723">
    <property type="term" value="F:RNA binding"/>
    <property type="evidence" value="ECO:0007669"/>
    <property type="project" value="InterPro"/>
</dbReference>
<dbReference type="GO" id="GO:0046872">
    <property type="term" value="F:metal ion binding"/>
    <property type="evidence" value="ECO:0007669"/>
    <property type="project" value="UniProtKB-KW"/>
</dbReference>
<keyword evidence="10" id="KW-0067">ATP-binding</keyword>
<dbReference type="RefSeq" id="XP_015659128.1">
    <property type="nucleotide sequence ID" value="XM_015802684.1"/>
</dbReference>
<evidence type="ECO:0000256" key="9">
    <source>
        <dbReference type="ARBA" id="ARBA00022741"/>
    </source>
</evidence>
<dbReference type="InterPro" id="IPR048840">
    <property type="entry name" value="PolA_pol_NTPase"/>
</dbReference>
<keyword evidence="8" id="KW-0479">Metal-binding</keyword>